<accession>A0A9N9QU07</accession>
<reference evidence="1" key="1">
    <citation type="submission" date="2021-12" db="EMBL/GenBank/DDBJ databases">
        <authorList>
            <person name="King R."/>
        </authorList>
    </citation>
    <scope>NUCLEOTIDE SEQUENCE</scope>
</reference>
<evidence type="ECO:0000313" key="2">
    <source>
        <dbReference type="Proteomes" id="UP001153714"/>
    </source>
</evidence>
<keyword evidence="2" id="KW-1185">Reference proteome</keyword>
<organism evidence="1 2">
    <name type="scientific">Diatraea saccharalis</name>
    <name type="common">sugarcane borer</name>
    <dbReference type="NCBI Taxonomy" id="40085"/>
    <lineage>
        <taxon>Eukaryota</taxon>
        <taxon>Metazoa</taxon>
        <taxon>Ecdysozoa</taxon>
        <taxon>Arthropoda</taxon>
        <taxon>Hexapoda</taxon>
        <taxon>Insecta</taxon>
        <taxon>Pterygota</taxon>
        <taxon>Neoptera</taxon>
        <taxon>Endopterygota</taxon>
        <taxon>Lepidoptera</taxon>
        <taxon>Glossata</taxon>
        <taxon>Ditrysia</taxon>
        <taxon>Pyraloidea</taxon>
        <taxon>Crambidae</taxon>
        <taxon>Crambinae</taxon>
        <taxon>Diatraea</taxon>
    </lineage>
</organism>
<dbReference type="AlphaFoldDB" id="A0A9N9QU07"/>
<dbReference type="EMBL" id="OU893341">
    <property type="protein sequence ID" value="CAG9783288.1"/>
    <property type="molecule type" value="Genomic_DNA"/>
</dbReference>
<proteinExistence type="predicted"/>
<evidence type="ECO:0000313" key="1">
    <source>
        <dbReference type="EMBL" id="CAG9783288.1"/>
    </source>
</evidence>
<gene>
    <name evidence="1" type="ORF">DIATSA_LOCUS1475</name>
</gene>
<reference evidence="1" key="2">
    <citation type="submission" date="2022-10" db="EMBL/GenBank/DDBJ databases">
        <authorList>
            <consortium name="ENA_rothamsted_submissions"/>
            <consortium name="culmorum"/>
            <person name="King R."/>
        </authorList>
    </citation>
    <scope>NUCLEOTIDE SEQUENCE</scope>
</reference>
<dbReference type="OrthoDB" id="19903at2759"/>
<sequence length="61" mass="6672">MTYIGLLIATGILLPKSTSLGSFVGAMVLSYIVGAEYYCMINGHEGLVNLKDFDLMQLFHT</sequence>
<dbReference type="Proteomes" id="UP001153714">
    <property type="component" value="Chromosome 10"/>
</dbReference>
<name>A0A9N9QU07_9NEOP</name>
<protein>
    <submittedName>
        <fullName evidence="1">Uncharacterized protein</fullName>
    </submittedName>
</protein>